<dbReference type="PANTHER" id="PTHR33973:SF4">
    <property type="entry name" value="OS07G0153300 PROTEIN"/>
    <property type="match status" value="1"/>
</dbReference>
<evidence type="ECO:0000313" key="2">
    <source>
        <dbReference type="Proteomes" id="UP000095087"/>
    </source>
</evidence>
<dbReference type="EMBL" id="MASI01000006">
    <property type="protein sequence ID" value="ODA66707.1"/>
    <property type="molecule type" value="Genomic_DNA"/>
</dbReference>
<accession>A0A1E2RWU9</accession>
<name>A0A1E2RWU9_9HYPH</name>
<dbReference type="AlphaFoldDB" id="A0A1E2RWU9"/>
<dbReference type="STRING" id="1177755.A7A08_02475"/>
<dbReference type="InterPro" id="IPR010775">
    <property type="entry name" value="DUF1365"/>
</dbReference>
<dbReference type="Pfam" id="PF07103">
    <property type="entry name" value="DUF1365"/>
    <property type="match status" value="1"/>
</dbReference>
<dbReference type="Proteomes" id="UP000095087">
    <property type="component" value="Unassembled WGS sequence"/>
</dbReference>
<evidence type="ECO:0008006" key="3">
    <source>
        <dbReference type="Google" id="ProtNLM"/>
    </source>
</evidence>
<dbReference type="PATRIC" id="fig|1177755.3.peg.2496"/>
<dbReference type="RefSeq" id="WP_245290915.1">
    <property type="nucleotide sequence ID" value="NZ_MASI01000006.1"/>
</dbReference>
<gene>
    <name evidence="1" type="ORF">A7A08_02475</name>
</gene>
<keyword evidence="2" id="KW-1185">Reference proteome</keyword>
<evidence type="ECO:0000313" key="1">
    <source>
        <dbReference type="EMBL" id="ODA66707.1"/>
    </source>
</evidence>
<reference evidence="1 2" key="1">
    <citation type="submission" date="2016-07" db="EMBL/GenBank/DDBJ databases">
        <title>Draft genome sequence of Methyloligella halotolerans C2T (VKM B-2706T=CCUG 61687T=DSM 25045T), a halotolerant polyhydroxybutyrate accumulating methylotroph.</title>
        <authorList>
            <person name="Vasilenko O.V."/>
            <person name="Doronina N.V."/>
            <person name="Poroshina M.N."/>
            <person name="Tarlachkov S.V."/>
            <person name="Trotsenko Y.A."/>
        </authorList>
    </citation>
    <scope>NUCLEOTIDE SEQUENCE [LARGE SCALE GENOMIC DNA]</scope>
    <source>
        <strain evidence="1 2">VKM B-2706</strain>
    </source>
</reference>
<protein>
    <recommendedName>
        <fullName evidence="3">DUF1365 domain-containing protein</fullName>
    </recommendedName>
</protein>
<organism evidence="1 2">
    <name type="scientific">Methyloligella halotolerans</name>
    <dbReference type="NCBI Taxonomy" id="1177755"/>
    <lineage>
        <taxon>Bacteria</taxon>
        <taxon>Pseudomonadati</taxon>
        <taxon>Pseudomonadota</taxon>
        <taxon>Alphaproteobacteria</taxon>
        <taxon>Hyphomicrobiales</taxon>
        <taxon>Hyphomicrobiaceae</taxon>
        <taxon>Methyloligella</taxon>
    </lineage>
</organism>
<comment type="caution">
    <text evidence="1">The sequence shown here is derived from an EMBL/GenBank/DDBJ whole genome shotgun (WGS) entry which is preliminary data.</text>
</comment>
<dbReference type="PANTHER" id="PTHR33973">
    <property type="entry name" value="OS07G0153300 PROTEIN"/>
    <property type="match status" value="1"/>
</dbReference>
<proteinExistence type="predicted"/>
<sequence length="261" mass="29611">MTKRSDAMTSKLYAGWVSHQRLRPTRHSLRYRVFWMLLDLDDIDAAGERLKLFSHNRANALSLRDEDYGDGSARPLKAQVLEHLAAAGMETSDVRVMLLTMPRIFGYGFNPLSLYFISSADGRPMAILYEVSNTFGERHSYLMPVTEETGGPVTQRCPKGFYVSPFLDMDLDYRFRVRLPGKHVGLNITASDAEGPMLLASLRGTALPIRDRTLLRLLLTYPLLTLKVTGGIHWHALRLFAKGMRLRTRPHPPEHPVSFSR</sequence>